<sequence>MHGFTADIKKCFSSVDHNILMDTLTSIMKETVYYTIQGSGFGDKNRWRMYCCTGKTENEAKSKLEEKLRTLKRTERKCVQPIKRDILLEELQTIISSYHFKRGKTTLKVTRGVPQGHPVSSNFSHVYLSKFEDFYWRNELKNEENSMVYCRYEDDYVFFAKEKATVEKPV</sequence>
<evidence type="ECO:0000259" key="1">
    <source>
        <dbReference type="PROSITE" id="PS50878"/>
    </source>
</evidence>
<evidence type="ECO:0000313" key="2">
    <source>
        <dbReference type="EnsemblMetazoa" id="CJA36872.1"/>
    </source>
</evidence>
<dbReference type="Proteomes" id="UP000005237">
    <property type="component" value="Unassembled WGS sequence"/>
</dbReference>
<evidence type="ECO:0000313" key="3">
    <source>
        <dbReference type="Proteomes" id="UP000005237"/>
    </source>
</evidence>
<dbReference type="AlphaFoldDB" id="A0A8R1IP08"/>
<keyword evidence="3" id="KW-1185">Reference proteome</keyword>
<dbReference type="SUPFAM" id="SSF56672">
    <property type="entry name" value="DNA/RNA polymerases"/>
    <property type="match status" value="1"/>
</dbReference>
<dbReference type="PROSITE" id="PS50878">
    <property type="entry name" value="RT_POL"/>
    <property type="match status" value="1"/>
</dbReference>
<reference evidence="2" key="2">
    <citation type="submission" date="2022-06" db="UniProtKB">
        <authorList>
            <consortium name="EnsemblMetazoa"/>
        </authorList>
    </citation>
    <scope>IDENTIFICATION</scope>
    <source>
        <strain evidence="2">DF5081</strain>
    </source>
</reference>
<name>A0A8R1IP08_CAEJA</name>
<accession>A0A8R1IP08</accession>
<dbReference type="InterPro" id="IPR000477">
    <property type="entry name" value="RT_dom"/>
</dbReference>
<dbReference type="EnsemblMetazoa" id="CJA36872.1">
    <property type="protein sequence ID" value="CJA36872.1"/>
    <property type="gene ID" value="WBGene00212719"/>
</dbReference>
<reference evidence="3" key="1">
    <citation type="submission" date="2010-08" db="EMBL/GenBank/DDBJ databases">
        <authorList>
            <consortium name="Caenorhabditis japonica Sequencing Consortium"/>
            <person name="Wilson R.K."/>
        </authorList>
    </citation>
    <scope>NUCLEOTIDE SEQUENCE [LARGE SCALE GENOMIC DNA]</scope>
    <source>
        <strain evidence="3">DF5081</strain>
    </source>
</reference>
<protein>
    <submittedName>
        <fullName evidence="2">Reverse transcriptase domain-containing protein</fullName>
    </submittedName>
</protein>
<dbReference type="InterPro" id="IPR043502">
    <property type="entry name" value="DNA/RNA_pol_sf"/>
</dbReference>
<feature type="domain" description="Reverse transcriptase" evidence="1">
    <location>
        <begin position="1"/>
        <end position="170"/>
    </location>
</feature>
<proteinExistence type="predicted"/>
<organism evidence="2 3">
    <name type="scientific">Caenorhabditis japonica</name>
    <dbReference type="NCBI Taxonomy" id="281687"/>
    <lineage>
        <taxon>Eukaryota</taxon>
        <taxon>Metazoa</taxon>
        <taxon>Ecdysozoa</taxon>
        <taxon>Nematoda</taxon>
        <taxon>Chromadorea</taxon>
        <taxon>Rhabditida</taxon>
        <taxon>Rhabditina</taxon>
        <taxon>Rhabditomorpha</taxon>
        <taxon>Rhabditoidea</taxon>
        <taxon>Rhabditidae</taxon>
        <taxon>Peloderinae</taxon>
        <taxon>Caenorhabditis</taxon>
    </lineage>
</organism>